<organism evidence="4 5">
    <name type="scientific">Thyridium curvatum</name>
    <dbReference type="NCBI Taxonomy" id="1093900"/>
    <lineage>
        <taxon>Eukaryota</taxon>
        <taxon>Fungi</taxon>
        <taxon>Dikarya</taxon>
        <taxon>Ascomycota</taxon>
        <taxon>Pezizomycotina</taxon>
        <taxon>Sordariomycetes</taxon>
        <taxon>Sordariomycetidae</taxon>
        <taxon>Thyridiales</taxon>
        <taxon>Thyridiaceae</taxon>
        <taxon>Thyridium</taxon>
    </lineage>
</organism>
<dbReference type="GeneID" id="41971768"/>
<keyword evidence="2" id="KW-0472">Membrane</keyword>
<evidence type="ECO:0000256" key="2">
    <source>
        <dbReference type="SAM" id="Phobius"/>
    </source>
</evidence>
<feature type="transmembrane region" description="Helical" evidence="2">
    <location>
        <begin position="455"/>
        <end position="479"/>
    </location>
</feature>
<feature type="domain" description="CorA-like transporter" evidence="3">
    <location>
        <begin position="104"/>
        <end position="218"/>
    </location>
</feature>
<dbReference type="Proteomes" id="UP000319257">
    <property type="component" value="Unassembled WGS sequence"/>
</dbReference>
<feature type="region of interest" description="Disordered" evidence="1">
    <location>
        <begin position="240"/>
        <end position="267"/>
    </location>
</feature>
<dbReference type="InParanoid" id="A0A507B7F2"/>
<comment type="caution">
    <text evidence="4">The sequence shown here is derived from an EMBL/GenBank/DDBJ whole genome shotgun (WGS) entry which is preliminary data.</text>
</comment>
<dbReference type="STRING" id="1093900.A0A507B7F2"/>
<evidence type="ECO:0000259" key="3">
    <source>
        <dbReference type="Pfam" id="PF26616"/>
    </source>
</evidence>
<evidence type="ECO:0000256" key="1">
    <source>
        <dbReference type="SAM" id="MobiDB-lite"/>
    </source>
</evidence>
<dbReference type="OrthoDB" id="5396681at2759"/>
<feature type="transmembrane region" description="Helical" evidence="2">
    <location>
        <begin position="499"/>
        <end position="517"/>
    </location>
</feature>
<feature type="region of interest" description="Disordered" evidence="1">
    <location>
        <begin position="284"/>
        <end position="317"/>
    </location>
</feature>
<dbReference type="Gene3D" id="1.20.58.340">
    <property type="entry name" value="Magnesium transport protein CorA, transmembrane region"/>
    <property type="match status" value="1"/>
</dbReference>
<dbReference type="InterPro" id="IPR058257">
    <property type="entry name" value="CorA-like_dom"/>
</dbReference>
<keyword evidence="2" id="KW-1133">Transmembrane helix</keyword>
<proteinExistence type="predicted"/>
<name>A0A507B7F2_9PEZI</name>
<evidence type="ECO:0000313" key="4">
    <source>
        <dbReference type="EMBL" id="TPX15623.1"/>
    </source>
</evidence>
<protein>
    <recommendedName>
        <fullName evidence="3">CorA-like transporter domain-containing protein</fullName>
    </recommendedName>
</protein>
<keyword evidence="2" id="KW-0812">Transmembrane</keyword>
<dbReference type="EMBL" id="SKBQ01000020">
    <property type="protein sequence ID" value="TPX15623.1"/>
    <property type="molecule type" value="Genomic_DNA"/>
</dbReference>
<evidence type="ECO:0000313" key="5">
    <source>
        <dbReference type="Proteomes" id="UP000319257"/>
    </source>
</evidence>
<reference evidence="4 5" key="1">
    <citation type="submission" date="2019-06" db="EMBL/GenBank/DDBJ databases">
        <title>Draft genome sequence of the filamentous fungus Phialemoniopsis curvata isolated from diesel fuel.</title>
        <authorList>
            <person name="Varaljay V.A."/>
            <person name="Lyon W.J."/>
            <person name="Crouch A.L."/>
            <person name="Drake C.E."/>
            <person name="Hollomon J.M."/>
            <person name="Nadeau L.J."/>
            <person name="Nunn H.S."/>
            <person name="Stevenson B.S."/>
            <person name="Bojanowski C.L."/>
            <person name="Crookes-Goodson W.J."/>
        </authorList>
    </citation>
    <scope>NUCLEOTIDE SEQUENCE [LARGE SCALE GENOMIC DNA]</scope>
    <source>
        <strain evidence="4 5">D216</strain>
    </source>
</reference>
<gene>
    <name evidence="4" type="ORF">E0L32_004321</name>
</gene>
<sequence>MPAHDENACQTAEQAQIFQAYPTNIFRTQKSRPALQSYRERLVAERTEIFVKDKNRWLVSIWDPLNSDNVMPAILDFVFDLRLRVESPPTGRLRIDDAVVSRPQHAFNLSAFERQFKKEDKDAGPGDPNPWKRRAATFFHAYDTAAGASLFLVVKGTTLLHERLVSATRLEDGRQQPEGEGTDYFRAALDAHLLVLEWAMESWPQYIDYLVKKTREQVSAVDDLEISELDAEDAAQLRTSLSAPVHGLRHTPRSMGPPSRGGTGLSRASTMTVATVRKVGSWLTGRDTANNNSASRAATSQMAECEEKGDDDNDEHLADSFGFGSLQELNLLQDSVGEAAMTLREDLRIVRALATRYERLGKRHQELATEVAGFVEQIYVVLGELEGYQERIEALEEKLKRKAAMFGTILEHRNTHAGQHFAECARASSSTMEQLTHSMHHIALKTKHETTSMHVITFFTLIFLPGTFVSTLFSSNVMVFERDQGGLGDWEVREPALKLFLLLCFLLMGVLGIIWGATYRIGSRGLVAVHEPFHSS</sequence>
<dbReference type="Pfam" id="PF26616">
    <property type="entry name" value="CorA-like"/>
    <property type="match status" value="1"/>
</dbReference>
<feature type="compositionally biased region" description="Low complexity" evidence="1">
    <location>
        <begin position="288"/>
        <end position="300"/>
    </location>
</feature>
<keyword evidence="5" id="KW-1185">Reference proteome</keyword>
<dbReference type="AlphaFoldDB" id="A0A507B7F2"/>
<accession>A0A507B7F2</accession>
<dbReference type="RefSeq" id="XP_030997334.1">
    <property type="nucleotide sequence ID" value="XM_031138719.1"/>
</dbReference>